<evidence type="ECO:0000313" key="7">
    <source>
        <dbReference type="EMBL" id="KAI6649336.1"/>
    </source>
</evidence>
<comment type="subcellular location">
    <subcellularLocation>
        <location evidence="1">Cytoplasm</location>
    </subcellularLocation>
</comment>
<keyword evidence="3" id="KW-0677">Repeat</keyword>
<dbReference type="InterPro" id="IPR051476">
    <property type="entry name" value="Bac_ResReg_Asp_Phosphatase"/>
</dbReference>
<dbReference type="InterPro" id="IPR011990">
    <property type="entry name" value="TPR-like_helical_dom_sf"/>
</dbReference>
<evidence type="ECO:0000256" key="3">
    <source>
        <dbReference type="ARBA" id="ARBA00022737"/>
    </source>
</evidence>
<organism evidence="7 8">
    <name type="scientific">Oopsacas minuta</name>
    <dbReference type="NCBI Taxonomy" id="111878"/>
    <lineage>
        <taxon>Eukaryota</taxon>
        <taxon>Metazoa</taxon>
        <taxon>Porifera</taxon>
        <taxon>Hexactinellida</taxon>
        <taxon>Hexasterophora</taxon>
        <taxon>Lyssacinosida</taxon>
        <taxon>Leucopsacidae</taxon>
        <taxon>Oopsacas</taxon>
    </lineage>
</organism>
<dbReference type="GO" id="GO:0003341">
    <property type="term" value="P:cilium movement"/>
    <property type="evidence" value="ECO:0007669"/>
    <property type="project" value="TreeGrafter"/>
</dbReference>
<dbReference type="Pfam" id="PF13181">
    <property type="entry name" value="TPR_8"/>
    <property type="match status" value="1"/>
</dbReference>
<dbReference type="GO" id="GO:0005929">
    <property type="term" value="C:cilium"/>
    <property type="evidence" value="ECO:0007669"/>
    <property type="project" value="TreeGrafter"/>
</dbReference>
<sequence>MAAALPPIQSVSIPHQSVRVPVLSKKDTLQENKVTPVKQGIAGLTDLDIARHRQSYLHNTSVALLEEGYVNSFIEIFSLVESQKMQRELAGKDSGHYYDPLLPAEPSKLETLAKHLGLAEKLQRQGKLAEVCSTLDKLAHECKQTDSWLSDHFYKKSLSISELIEGDEGRKLAESHKNLGLMHEYQDSLLQAIQDLEAYFKMCQRHGETWHTDHGENIMDDACEQLRRVYTKYADTLQTADPVAAIEYVQRAYDVIKLSSYIDKQAEACYLLGVAYREAKEYKTALKQFKSYHEKAKHNRDDDGVIHACDAVSDTYQLMGEFMRAAEYQKKILEASQRADINTAYTKACASLGGIYNRLGLYEESVTYFERSNEDSTAMNGGVSNVQFGVANAHHQMDNYLDHVLDYSVQTDLGIASFKDEHDGTINVSEDCTGSQDGEEDY</sequence>
<keyword evidence="2" id="KW-0963">Cytoplasm</keyword>
<dbReference type="InterPro" id="IPR019734">
    <property type="entry name" value="TPR_rpt"/>
</dbReference>
<evidence type="ECO:0000256" key="4">
    <source>
        <dbReference type="ARBA" id="ARBA00022803"/>
    </source>
</evidence>
<comment type="function">
    <text evidence="6">Axonemal protein which is implicated in axonemal and/or peri-axonemal structure assembly and regulates flagellum assembly and beating and therefore sperm motility.</text>
</comment>
<comment type="caution">
    <text evidence="7">The sequence shown here is derived from an EMBL/GenBank/DDBJ whole genome shotgun (WGS) entry which is preliminary data.</text>
</comment>
<keyword evidence="8" id="KW-1185">Reference proteome</keyword>
<proteinExistence type="predicted"/>
<dbReference type="GO" id="GO:0005737">
    <property type="term" value="C:cytoplasm"/>
    <property type="evidence" value="ECO:0007669"/>
    <property type="project" value="UniProtKB-SubCell"/>
</dbReference>
<keyword evidence="4" id="KW-0802">TPR repeat</keyword>
<dbReference type="PANTHER" id="PTHR46630:SF1">
    <property type="entry name" value="TETRATRICOPEPTIDE REPEAT PROTEIN 29"/>
    <property type="match status" value="1"/>
</dbReference>
<reference evidence="7 8" key="1">
    <citation type="journal article" date="2023" name="BMC Biol.">
        <title>The compact genome of the sponge Oopsacas minuta (Hexactinellida) is lacking key metazoan core genes.</title>
        <authorList>
            <person name="Santini S."/>
            <person name="Schenkelaars Q."/>
            <person name="Jourda C."/>
            <person name="Duchesne M."/>
            <person name="Belahbib H."/>
            <person name="Rocher C."/>
            <person name="Selva M."/>
            <person name="Riesgo A."/>
            <person name="Vervoort M."/>
            <person name="Leys S.P."/>
            <person name="Kodjabachian L."/>
            <person name="Le Bivic A."/>
            <person name="Borchiellini C."/>
            <person name="Claverie J.M."/>
            <person name="Renard E."/>
        </authorList>
    </citation>
    <scope>NUCLEOTIDE SEQUENCE [LARGE SCALE GENOMIC DNA]</scope>
    <source>
        <strain evidence="7">SPO-2</strain>
    </source>
</reference>
<name>A0AAV7JK86_9METZ</name>
<evidence type="ECO:0000256" key="2">
    <source>
        <dbReference type="ARBA" id="ARBA00022490"/>
    </source>
</evidence>
<accession>A0AAV7JK86</accession>
<gene>
    <name evidence="7" type="ORF">LOD99_11702</name>
</gene>
<dbReference type="PANTHER" id="PTHR46630">
    <property type="entry name" value="TETRATRICOPEPTIDE REPEAT PROTEIN 29"/>
    <property type="match status" value="1"/>
</dbReference>
<dbReference type="Gene3D" id="1.25.40.10">
    <property type="entry name" value="Tetratricopeptide repeat domain"/>
    <property type="match status" value="2"/>
</dbReference>
<dbReference type="AlphaFoldDB" id="A0AAV7JK86"/>
<protein>
    <recommendedName>
        <fullName evidence="5">Tetratricopeptide repeat protein 29</fullName>
    </recommendedName>
</protein>
<dbReference type="SUPFAM" id="SSF48452">
    <property type="entry name" value="TPR-like"/>
    <property type="match status" value="1"/>
</dbReference>
<evidence type="ECO:0000256" key="5">
    <source>
        <dbReference type="ARBA" id="ARBA00040665"/>
    </source>
</evidence>
<evidence type="ECO:0000313" key="8">
    <source>
        <dbReference type="Proteomes" id="UP001165289"/>
    </source>
</evidence>
<dbReference type="SMART" id="SM00028">
    <property type="entry name" value="TPR"/>
    <property type="match status" value="3"/>
</dbReference>
<evidence type="ECO:0000256" key="1">
    <source>
        <dbReference type="ARBA" id="ARBA00004496"/>
    </source>
</evidence>
<dbReference type="Proteomes" id="UP001165289">
    <property type="component" value="Unassembled WGS sequence"/>
</dbReference>
<dbReference type="EMBL" id="JAKMXF010000321">
    <property type="protein sequence ID" value="KAI6649336.1"/>
    <property type="molecule type" value="Genomic_DNA"/>
</dbReference>
<evidence type="ECO:0000256" key="6">
    <source>
        <dbReference type="ARBA" id="ARBA00044739"/>
    </source>
</evidence>